<gene>
    <name evidence="1" type="ORF">PVOR_31289</name>
</gene>
<organism evidence="1 2">
    <name type="scientific">Paenibacillus vortex V453</name>
    <dbReference type="NCBI Taxonomy" id="715225"/>
    <lineage>
        <taxon>Bacteria</taxon>
        <taxon>Bacillati</taxon>
        <taxon>Bacillota</taxon>
        <taxon>Bacilli</taxon>
        <taxon>Bacillales</taxon>
        <taxon>Paenibacillaceae</taxon>
        <taxon>Paenibacillus</taxon>
    </lineage>
</organism>
<dbReference type="EMBL" id="ADHJ01000054">
    <property type="protein sequence ID" value="EFU38294.1"/>
    <property type="molecule type" value="Genomic_DNA"/>
</dbReference>
<evidence type="ECO:0000313" key="2">
    <source>
        <dbReference type="Proteomes" id="UP000003094"/>
    </source>
</evidence>
<comment type="caution">
    <text evidence="1">The sequence shown here is derived from an EMBL/GenBank/DDBJ whole genome shotgun (WGS) entry which is preliminary data.</text>
</comment>
<dbReference type="AlphaFoldDB" id="A0A2R9SLP6"/>
<sequence length="48" mass="5230">MKLDASALCDGFGDGTVDRSIALTIFRQNIQETAVTEQQFGNLILKSL</sequence>
<dbReference type="KEGG" id="pvo:PVOR_31289"/>
<name>A0A2R9SLP6_9BACL</name>
<evidence type="ECO:0000313" key="1">
    <source>
        <dbReference type="EMBL" id="EFU38294.1"/>
    </source>
</evidence>
<keyword evidence="2" id="KW-1185">Reference proteome</keyword>
<dbReference type="Proteomes" id="UP000003094">
    <property type="component" value="Unassembled WGS sequence"/>
</dbReference>
<accession>A0A2R9SLP6</accession>
<protein>
    <submittedName>
        <fullName evidence="1">Uncharacterized protein</fullName>
    </submittedName>
</protein>
<proteinExistence type="predicted"/>
<reference evidence="1 2" key="1">
    <citation type="journal article" date="2010" name="BMC Genomics">
        <title>Genome sequence of the pattern forming Paenibacillus vortex bacterium reveals potential for thriving in complex environments.</title>
        <authorList>
            <person name="Sirota-Madi A."/>
            <person name="Olender T."/>
            <person name="Helman Y."/>
            <person name="Ingham C."/>
            <person name="Brainis I."/>
            <person name="Roth D."/>
            <person name="Hagi E."/>
            <person name="Brodsky L."/>
            <person name="Leshkowitz D."/>
            <person name="Galatenko V."/>
            <person name="Nikolaev V."/>
            <person name="Mugasimangalam R.C."/>
            <person name="Bransburg-Zabary S."/>
            <person name="Gutnick D.L."/>
            <person name="Lancet D."/>
            <person name="Ben-Jacob E."/>
        </authorList>
    </citation>
    <scope>NUCLEOTIDE SEQUENCE [LARGE SCALE GENOMIC DNA]</scope>
    <source>
        <strain evidence="1 2">V453</strain>
    </source>
</reference>